<dbReference type="OrthoDB" id="5402478at2"/>
<accession>A0A3N6ZBX2</accession>
<name>A0A3N6ZBX2_9ACTN</name>
<organism evidence="1 2">
    <name type="scientific">Aeromicrobium camelliae</name>
    <dbReference type="NCBI Taxonomy" id="1538144"/>
    <lineage>
        <taxon>Bacteria</taxon>
        <taxon>Bacillati</taxon>
        <taxon>Actinomycetota</taxon>
        <taxon>Actinomycetes</taxon>
        <taxon>Propionibacteriales</taxon>
        <taxon>Nocardioidaceae</taxon>
        <taxon>Aeromicrobium</taxon>
    </lineage>
</organism>
<gene>
    <name evidence="1" type="ORF">EHW97_09340</name>
</gene>
<dbReference type="Proteomes" id="UP000275225">
    <property type="component" value="Unassembled WGS sequence"/>
</dbReference>
<sequence>MAESGLGYRLRFSIDQLELNRPDTMTFRAAGDLVGRAVLRFVPFGRHRTLLLIEWDVDVTRPWMRRTDPVLRPVFGAAHAMVMSQGERRFRRWLGDSSPGR</sequence>
<protein>
    <recommendedName>
        <fullName evidence="3">SRPBCC family protein</fullName>
    </recommendedName>
</protein>
<dbReference type="EMBL" id="RQJX01000011">
    <property type="protein sequence ID" value="RQN07691.1"/>
    <property type="molecule type" value="Genomic_DNA"/>
</dbReference>
<dbReference type="SUPFAM" id="SSF55961">
    <property type="entry name" value="Bet v1-like"/>
    <property type="match status" value="1"/>
</dbReference>
<dbReference type="AlphaFoldDB" id="A0A3N6ZBX2"/>
<dbReference type="RefSeq" id="WP_124236899.1">
    <property type="nucleotide sequence ID" value="NZ_JBHUFI010000002.1"/>
</dbReference>
<evidence type="ECO:0008006" key="3">
    <source>
        <dbReference type="Google" id="ProtNLM"/>
    </source>
</evidence>
<evidence type="ECO:0000313" key="2">
    <source>
        <dbReference type="Proteomes" id="UP000275225"/>
    </source>
</evidence>
<comment type="caution">
    <text evidence="1">The sequence shown here is derived from an EMBL/GenBank/DDBJ whole genome shotgun (WGS) entry which is preliminary data.</text>
</comment>
<evidence type="ECO:0000313" key="1">
    <source>
        <dbReference type="EMBL" id="RQN07691.1"/>
    </source>
</evidence>
<reference evidence="1 2" key="1">
    <citation type="submission" date="2018-11" db="EMBL/GenBank/DDBJ databases">
        <authorList>
            <person name="Li F."/>
        </authorList>
    </citation>
    <scope>NUCLEOTIDE SEQUENCE [LARGE SCALE GENOMIC DNA]</scope>
    <source>
        <strain evidence="1 2">YS17T</strain>
    </source>
</reference>
<keyword evidence="2" id="KW-1185">Reference proteome</keyword>
<proteinExistence type="predicted"/>